<sequence length="373" mass="43522">MKIAKAAFTCKKQLSMLMLLATATCWAQPSFKGLENLFTTPKNYVVGYAPVKPVIDGNITDDVWKNALWTDYFRDIEGDGKPEPYYQTRVKMLWDDTYLYFAADIKDEHVWAYLKNHDEIVYYDNDFEIFIDPDNNAHQYFEFEVNALNTIFDLFLAKPYRTNSRELISWDAAGLRSAVKVHGTLNNPKDKDKGWTVEMAIPFKALTMGSVPFIPKEGTMWRINFSRVEWDTTVENGKYVKKKGADGKTLPENNWVWSPQGVINMHYPEHWGYLLFTQKQKTNEFPAFNLPYAEKQKQYLWLVYYRQKEYQSKNNRYATTLEELNITPSVFAIDGTDNTLKMEATDNLFYATIRSAKNEAWSINFEGLVEKIK</sequence>
<organism evidence="3 4">
    <name type="scientific">Bacteroides sedimenti</name>
    <dbReference type="NCBI Taxonomy" id="2136147"/>
    <lineage>
        <taxon>Bacteria</taxon>
        <taxon>Pseudomonadati</taxon>
        <taxon>Bacteroidota</taxon>
        <taxon>Bacteroidia</taxon>
        <taxon>Bacteroidales</taxon>
        <taxon>Bacteroidaceae</taxon>
        <taxon>Bacteroides</taxon>
    </lineage>
</organism>
<evidence type="ECO:0000313" key="3">
    <source>
        <dbReference type="EMBL" id="BEG99013.1"/>
    </source>
</evidence>
<feature type="domain" description="Carbohydrate-binding" evidence="2">
    <location>
        <begin position="55"/>
        <end position="206"/>
    </location>
</feature>
<dbReference type="PANTHER" id="PTHR35532:SF5">
    <property type="entry name" value="CARBOHYDRATE-BINDING DOMAIN-CONTAINING PROTEIN"/>
    <property type="match status" value="1"/>
</dbReference>
<dbReference type="Proteomes" id="UP001496674">
    <property type="component" value="Chromosome"/>
</dbReference>
<reference evidence="3 4" key="1">
    <citation type="submission" date="2023-04" db="EMBL/GenBank/DDBJ databases">
        <title>Draft genome sequence of acteroides sedimenti strain YN3PY1.</title>
        <authorList>
            <person name="Yoshida N."/>
        </authorList>
    </citation>
    <scope>NUCLEOTIDE SEQUENCE [LARGE SCALE GENOMIC DNA]</scope>
    <source>
        <strain evidence="3 4">YN3PY1</strain>
    </source>
</reference>
<evidence type="ECO:0000256" key="1">
    <source>
        <dbReference type="SAM" id="SignalP"/>
    </source>
</evidence>
<feature type="signal peptide" evidence="1">
    <location>
        <begin position="1"/>
        <end position="27"/>
    </location>
</feature>
<dbReference type="EMBL" id="AP028055">
    <property type="protein sequence ID" value="BEG99013.1"/>
    <property type="molecule type" value="Genomic_DNA"/>
</dbReference>
<dbReference type="CDD" id="cd09620">
    <property type="entry name" value="CBM9_like_3"/>
    <property type="match status" value="1"/>
</dbReference>
<evidence type="ECO:0000259" key="2">
    <source>
        <dbReference type="Pfam" id="PF06452"/>
    </source>
</evidence>
<proteinExistence type="predicted"/>
<protein>
    <recommendedName>
        <fullName evidence="2">Carbohydrate-binding domain-containing protein</fullName>
    </recommendedName>
</protein>
<gene>
    <name evidence="3" type="ORF">BSYN_12780</name>
</gene>
<dbReference type="InterPro" id="IPR010502">
    <property type="entry name" value="Carb-bd_dom_fam9"/>
</dbReference>
<dbReference type="RefSeq" id="WP_353334218.1">
    <property type="nucleotide sequence ID" value="NZ_AP028055.1"/>
</dbReference>
<dbReference type="Pfam" id="PF06452">
    <property type="entry name" value="CBM9_1"/>
    <property type="match status" value="1"/>
</dbReference>
<dbReference type="PANTHER" id="PTHR35532">
    <property type="entry name" value="SIMILAR TO POLYHYDROXYALKANOATE DEPOLYMERASE"/>
    <property type="match status" value="1"/>
</dbReference>
<keyword evidence="1" id="KW-0732">Signal</keyword>
<evidence type="ECO:0000313" key="4">
    <source>
        <dbReference type="Proteomes" id="UP001496674"/>
    </source>
</evidence>
<dbReference type="Gene3D" id="2.60.40.1190">
    <property type="match status" value="1"/>
</dbReference>
<name>A0ABN6Z9G6_9BACE</name>
<keyword evidence="4" id="KW-1185">Reference proteome</keyword>
<accession>A0ABN6Z9G6</accession>
<feature type="chain" id="PRO_5046924278" description="Carbohydrate-binding domain-containing protein" evidence="1">
    <location>
        <begin position="28"/>
        <end position="373"/>
    </location>
</feature>
<dbReference type="SUPFAM" id="SSF49344">
    <property type="entry name" value="CBD9-like"/>
    <property type="match status" value="1"/>
</dbReference>